<sequence length="145" mass="16028">MSKVLELTGVSLERCVGLSLNRNLADRTIFDFSANVNLRTLTLSGHLDVPDLQFQTSVFTLLESSFLAFPRNNHLQDISIRLSLWSDVPARCYEMFTQHSSWGPLASVLLSPTFFALEKAEIIASICRLGEAGEKTAIIPLIGDS</sequence>
<comment type="caution">
    <text evidence="1">The sequence shown here is derived from an EMBL/GenBank/DDBJ whole genome shotgun (WGS) entry which is preliminary data.</text>
</comment>
<proteinExistence type="predicted"/>
<dbReference type="Proteomes" id="UP000076154">
    <property type="component" value="Unassembled WGS sequence"/>
</dbReference>
<reference evidence="1" key="1">
    <citation type="submission" date="2018-04" db="EMBL/GenBank/DDBJ databases">
        <title>Whole genome sequencing of Hypsizygus marmoreus.</title>
        <authorList>
            <person name="Choi I.-G."/>
            <person name="Min B."/>
            <person name="Kim J.-G."/>
            <person name="Kim S."/>
            <person name="Oh Y.-L."/>
            <person name="Kong W.-S."/>
            <person name="Park H."/>
            <person name="Jeong J."/>
            <person name="Song E.-S."/>
        </authorList>
    </citation>
    <scope>NUCLEOTIDE SEQUENCE [LARGE SCALE GENOMIC DNA]</scope>
    <source>
        <strain evidence="1">51987-8</strain>
    </source>
</reference>
<name>A0A369J598_HYPMA</name>
<dbReference type="EMBL" id="LUEZ02000149">
    <property type="protein sequence ID" value="RDB15585.1"/>
    <property type="molecule type" value="Genomic_DNA"/>
</dbReference>
<accession>A0A369J598</accession>
<dbReference type="AlphaFoldDB" id="A0A369J598"/>
<protein>
    <submittedName>
        <fullName evidence="1">Uncharacterized protein</fullName>
    </submittedName>
</protein>
<keyword evidence="2" id="KW-1185">Reference proteome</keyword>
<evidence type="ECO:0000313" key="2">
    <source>
        <dbReference type="Proteomes" id="UP000076154"/>
    </source>
</evidence>
<evidence type="ECO:0000313" key="1">
    <source>
        <dbReference type="EMBL" id="RDB15585.1"/>
    </source>
</evidence>
<dbReference type="InParanoid" id="A0A369J598"/>
<organism evidence="1 2">
    <name type="scientific">Hypsizygus marmoreus</name>
    <name type="common">White beech mushroom</name>
    <name type="synonym">Agaricus marmoreus</name>
    <dbReference type="NCBI Taxonomy" id="39966"/>
    <lineage>
        <taxon>Eukaryota</taxon>
        <taxon>Fungi</taxon>
        <taxon>Dikarya</taxon>
        <taxon>Basidiomycota</taxon>
        <taxon>Agaricomycotina</taxon>
        <taxon>Agaricomycetes</taxon>
        <taxon>Agaricomycetidae</taxon>
        <taxon>Agaricales</taxon>
        <taxon>Tricholomatineae</taxon>
        <taxon>Lyophyllaceae</taxon>
        <taxon>Hypsizygus</taxon>
    </lineage>
</organism>
<gene>
    <name evidence="1" type="ORF">Hypma_004043</name>
</gene>